<dbReference type="EMBL" id="KY986974">
    <property type="protein sequence ID" value="ASR83100.1"/>
    <property type="molecule type" value="Genomic_DNA"/>
</dbReference>
<evidence type="ECO:0000313" key="2">
    <source>
        <dbReference type="EMBL" id="ASR83100.1"/>
    </source>
</evidence>
<feature type="region of interest" description="Disordered" evidence="1">
    <location>
        <begin position="1"/>
        <end position="25"/>
    </location>
</feature>
<name>A0A222ZGB0_CITFR</name>
<organism evidence="2">
    <name type="scientific">Citrobacter freundii</name>
    <dbReference type="NCBI Taxonomy" id="546"/>
    <lineage>
        <taxon>Bacteria</taxon>
        <taxon>Pseudomonadati</taxon>
        <taxon>Pseudomonadota</taxon>
        <taxon>Gammaproteobacteria</taxon>
        <taxon>Enterobacterales</taxon>
        <taxon>Enterobacteriaceae</taxon>
        <taxon>Citrobacter</taxon>
        <taxon>Citrobacter freundii complex</taxon>
    </lineage>
</organism>
<geneLocation type="plasmid" evidence="2">
    <name>p112298-tetA</name>
</geneLocation>
<dbReference type="AlphaFoldDB" id="A0A222ZGB0"/>
<sequence>MSKGTYGNAARIGSDKQTLPSHREPLALQHRETVVKRHLESLMPYPIYLESLNIDSYVKRL</sequence>
<accession>A0A222ZGB0</accession>
<proteinExistence type="predicted"/>
<evidence type="ECO:0000256" key="1">
    <source>
        <dbReference type="SAM" id="MobiDB-lite"/>
    </source>
</evidence>
<protein>
    <submittedName>
        <fullName evidence="2">Uncharacterized protein</fullName>
    </submittedName>
</protein>
<reference evidence="2" key="1">
    <citation type="journal article" date="2017" name="Future Microbiol.">
        <title>Comparative genomics of type 1 IncC plasmids from China.</title>
        <authorList>
            <person name="Ma L."/>
            <person name="Yin Z."/>
            <person name="Zhang D."/>
            <person name="Zhan Z."/>
            <person name="Wang Q."/>
            <person name="Duan X."/>
            <person name="Gao H."/>
            <person name="Liang Q."/>
            <person name="Zhao Y."/>
            <person name="Feng J."/>
            <person name="Zhao Y."/>
            <person name="Tong Y."/>
            <person name="Dai E."/>
            <person name="Zhou D."/>
        </authorList>
    </citation>
    <scope>NUCLEOTIDE SEQUENCE</scope>
    <source>
        <strain evidence="2">112298</strain>
        <plasmid evidence="2">p112298-tetA</plasmid>
    </source>
</reference>
<keyword evidence="2" id="KW-0614">Plasmid</keyword>